<keyword evidence="1" id="KW-0472">Membrane</keyword>
<feature type="domain" description="Mce/MlaD" evidence="2">
    <location>
        <begin position="38"/>
        <end position="110"/>
    </location>
</feature>
<protein>
    <submittedName>
        <fullName evidence="4">Mce family protein</fullName>
    </submittedName>
</protein>
<evidence type="ECO:0000259" key="2">
    <source>
        <dbReference type="Pfam" id="PF02470"/>
    </source>
</evidence>
<dbReference type="AlphaFoldDB" id="H0QWP3"/>
<dbReference type="Proteomes" id="UP000035034">
    <property type="component" value="Unassembled WGS sequence"/>
</dbReference>
<feature type="domain" description="Mammalian cell entry C-terminal" evidence="3">
    <location>
        <begin position="121"/>
        <end position="299"/>
    </location>
</feature>
<dbReference type="EMBL" id="BAEH01000022">
    <property type="protein sequence ID" value="GAB17244.1"/>
    <property type="molecule type" value="Genomic_DNA"/>
</dbReference>
<keyword evidence="5" id="KW-1185">Reference proteome</keyword>
<dbReference type="InterPro" id="IPR003399">
    <property type="entry name" value="Mce/MlaD"/>
</dbReference>
<reference evidence="4 5" key="1">
    <citation type="submission" date="2011-12" db="EMBL/GenBank/DDBJ databases">
        <title>Whole genome shotgun sequence of Gordonia effusa NBRC 100432.</title>
        <authorList>
            <person name="Yoshida I."/>
            <person name="Takarada H."/>
            <person name="Hosoyama A."/>
            <person name="Tsuchikane K."/>
            <person name="Katsumata H."/>
            <person name="Yamazaki S."/>
            <person name="Fujita N."/>
        </authorList>
    </citation>
    <scope>NUCLEOTIDE SEQUENCE [LARGE SCALE GENOMIC DNA]</scope>
    <source>
        <strain evidence="4 5">NBRC 100432</strain>
    </source>
</reference>
<evidence type="ECO:0000313" key="4">
    <source>
        <dbReference type="EMBL" id="GAB17244.1"/>
    </source>
</evidence>
<dbReference type="InterPro" id="IPR052336">
    <property type="entry name" value="MlaD_Phospholipid_Transporter"/>
</dbReference>
<dbReference type="STRING" id="1077974.GOEFS_022_00240"/>
<sequence length="336" mass="35728">MTRFKTAFVCIIVFSIIVCAAMYVIGRTMVAPVGGEQRTYSAVFNDASGLYTGSSVRLAGVAVGKVDSVSVDGTLAKVEFTVQSEHAPDDNSQFAIRYQNLVGQRYLEMIRVDGARGRQNSADVIQTDRTISAFDVTEVFSNVVPLIGDLDPGDLNKFAENLGLVLQGDGAGMAPVLESVAKIAGFAKNRDQVMVLMVENLNRLAKQIGGRSERVAQLVSNLNAAIMRLTTQMGAVQESLDYADGVLPQFVDILETLFGAFDNNAPALLAMANRVVPATPQILAAVAAIPGLLEKLNKALPAVPSEPKDLVCANGRINLADTVQVLIGGKDVIVCN</sequence>
<dbReference type="GO" id="GO:0005576">
    <property type="term" value="C:extracellular region"/>
    <property type="evidence" value="ECO:0007669"/>
    <property type="project" value="TreeGrafter"/>
</dbReference>
<dbReference type="Pfam" id="PF02470">
    <property type="entry name" value="MlaD"/>
    <property type="match status" value="1"/>
</dbReference>
<dbReference type="OrthoDB" id="338143at2"/>
<evidence type="ECO:0000256" key="1">
    <source>
        <dbReference type="SAM" id="Phobius"/>
    </source>
</evidence>
<dbReference type="GO" id="GO:0051701">
    <property type="term" value="P:biological process involved in interaction with host"/>
    <property type="evidence" value="ECO:0007669"/>
    <property type="project" value="TreeGrafter"/>
</dbReference>
<accession>H0QWP3</accession>
<gene>
    <name evidence="4" type="primary">mceB</name>
    <name evidence="4" type="ORF">GOEFS_022_00240</name>
</gene>
<feature type="transmembrane region" description="Helical" evidence="1">
    <location>
        <begin position="7"/>
        <end position="26"/>
    </location>
</feature>
<keyword evidence="1" id="KW-1133">Transmembrane helix</keyword>
<dbReference type="Pfam" id="PF11887">
    <property type="entry name" value="Mce4_CUP1"/>
    <property type="match status" value="1"/>
</dbReference>
<dbReference type="eggNOG" id="COG1463">
    <property type="taxonomic scope" value="Bacteria"/>
</dbReference>
<organism evidence="4 5">
    <name type="scientific">Gordonia effusa NBRC 100432</name>
    <dbReference type="NCBI Taxonomy" id="1077974"/>
    <lineage>
        <taxon>Bacteria</taxon>
        <taxon>Bacillati</taxon>
        <taxon>Actinomycetota</taxon>
        <taxon>Actinomycetes</taxon>
        <taxon>Mycobacteriales</taxon>
        <taxon>Gordoniaceae</taxon>
        <taxon>Gordonia</taxon>
    </lineage>
</organism>
<name>H0QWP3_9ACTN</name>
<proteinExistence type="predicted"/>
<dbReference type="InterPro" id="IPR024516">
    <property type="entry name" value="Mce_C"/>
</dbReference>
<evidence type="ECO:0000313" key="5">
    <source>
        <dbReference type="Proteomes" id="UP000035034"/>
    </source>
</evidence>
<dbReference type="PANTHER" id="PTHR33371:SF17">
    <property type="entry name" value="MCE-FAMILY PROTEIN MCE1B"/>
    <property type="match status" value="1"/>
</dbReference>
<evidence type="ECO:0000259" key="3">
    <source>
        <dbReference type="Pfam" id="PF11887"/>
    </source>
</evidence>
<keyword evidence="1" id="KW-0812">Transmembrane</keyword>
<comment type="caution">
    <text evidence="4">The sequence shown here is derived from an EMBL/GenBank/DDBJ whole genome shotgun (WGS) entry which is preliminary data.</text>
</comment>
<dbReference type="RefSeq" id="WP_007316582.1">
    <property type="nucleotide sequence ID" value="NZ_BAEH01000022.1"/>
</dbReference>
<dbReference type="PANTHER" id="PTHR33371">
    <property type="entry name" value="INTERMEMBRANE PHOSPHOLIPID TRANSPORT SYSTEM BINDING PROTEIN MLAD-RELATED"/>
    <property type="match status" value="1"/>
</dbReference>